<feature type="binding site" evidence="6">
    <location>
        <begin position="330"/>
        <end position="334"/>
    </location>
    <ligand>
        <name>ATP</name>
        <dbReference type="ChEBI" id="CHEBI:30616"/>
    </ligand>
</feature>
<reference evidence="8 9" key="1">
    <citation type="submission" date="2022-04" db="EMBL/GenBank/DDBJ databases">
        <title>Spirosoma sp. strain RP8 genome sequencing and assembly.</title>
        <authorList>
            <person name="Jung Y."/>
        </authorList>
    </citation>
    <scope>NUCLEOTIDE SEQUENCE [LARGE SCALE GENOMIC DNA]</scope>
    <source>
        <strain evidence="8 9">RP8</strain>
    </source>
</reference>
<gene>
    <name evidence="6" type="primary">ackA</name>
    <name evidence="8" type="ORF">M0L20_18900</name>
</gene>
<sequence length="399" mass="43489">MYILVINAGSSSLKYQLFDMPLDKPLCTGLIERIGTNEAFIRHKILTVDPTQTIERQEAIADHSAGLQQMVELLSDAEIGLIHSADDIKAVGHRVVHGGERFANATLITPAVKETIKDLFPLAPLHNPINYQCIEIAEKTFPNARQIAVFDTAFHQTMPEYAFRYAIPESLYTDEGIRVYGFHGTSHKYVSEKAAAWLGKPDAKLISIHLGNGCSITAVQNGKSLDTSMGFSPLAGLVMGTRSGDIDPSVIFHLIAKGYSADAVNNLLNKQSGMQGLTGLNDMRDIRKALEAGNQAAALALDIYAYRIQKYIGSYAAVLNGLDALIFTAGVGENDSAMREQICANLDFLAVYLDSDKNRVATGDVREVNRSDSAVKILVIPTNEELEIAQQSFDLLETA</sequence>
<proteinExistence type="inferred from homology"/>
<accession>A0ABT0HP51</accession>
<dbReference type="HAMAP" id="MF_00020">
    <property type="entry name" value="Acetate_kinase"/>
    <property type="match status" value="1"/>
</dbReference>
<dbReference type="PROSITE" id="PS01076">
    <property type="entry name" value="ACETATE_KINASE_2"/>
    <property type="match status" value="1"/>
</dbReference>
<comment type="subunit">
    <text evidence="6">Homodimer.</text>
</comment>
<evidence type="ECO:0000256" key="1">
    <source>
        <dbReference type="ARBA" id="ARBA00008748"/>
    </source>
</evidence>
<comment type="function">
    <text evidence="6">Catalyzes the formation of acetyl phosphate from acetate and ATP. Can also catalyze the reverse reaction.</text>
</comment>
<evidence type="ECO:0000256" key="3">
    <source>
        <dbReference type="ARBA" id="ARBA00022741"/>
    </source>
</evidence>
<dbReference type="Gene3D" id="3.30.420.40">
    <property type="match status" value="2"/>
</dbReference>
<evidence type="ECO:0000313" key="9">
    <source>
        <dbReference type="Proteomes" id="UP001202180"/>
    </source>
</evidence>
<evidence type="ECO:0000256" key="6">
    <source>
        <dbReference type="HAMAP-Rule" id="MF_00020"/>
    </source>
</evidence>
<keyword evidence="4 6" id="KW-0418">Kinase</keyword>
<dbReference type="PRINTS" id="PR00471">
    <property type="entry name" value="ACETATEKNASE"/>
</dbReference>
<feature type="binding site" evidence="6">
    <location>
        <position position="94"/>
    </location>
    <ligand>
        <name>substrate</name>
    </ligand>
</feature>
<keyword evidence="6" id="KW-0460">Magnesium</keyword>
<dbReference type="SUPFAM" id="SSF53067">
    <property type="entry name" value="Actin-like ATPase domain"/>
    <property type="match status" value="2"/>
</dbReference>
<dbReference type="CDD" id="cd24010">
    <property type="entry name" value="ASKHA_NBD_AcK_PK"/>
    <property type="match status" value="1"/>
</dbReference>
<keyword evidence="6" id="KW-0479">Metal-binding</keyword>
<name>A0ABT0HP51_9BACT</name>
<protein>
    <recommendedName>
        <fullName evidence="6">Acetate kinase</fullName>
        <ecNumber evidence="6">2.7.2.1</ecNumber>
    </recommendedName>
    <alternativeName>
        <fullName evidence="6">Acetokinase</fullName>
    </alternativeName>
</protein>
<dbReference type="PANTHER" id="PTHR21060:SF15">
    <property type="entry name" value="ACETATE KINASE-RELATED"/>
    <property type="match status" value="1"/>
</dbReference>
<comment type="cofactor">
    <cofactor evidence="6">
        <name>Mg(2+)</name>
        <dbReference type="ChEBI" id="CHEBI:18420"/>
    </cofactor>
    <cofactor evidence="6">
        <name>Mn(2+)</name>
        <dbReference type="ChEBI" id="CHEBI:29035"/>
    </cofactor>
    <text evidence="6">Mg(2+). Can also accept Mn(2+).</text>
</comment>
<keyword evidence="2 6" id="KW-0808">Transferase</keyword>
<dbReference type="RefSeq" id="WP_248478561.1">
    <property type="nucleotide sequence ID" value="NZ_JALPRF010000003.1"/>
</dbReference>
<comment type="caution">
    <text evidence="8">The sequence shown here is derived from an EMBL/GenBank/DDBJ whole genome shotgun (WGS) entry which is preliminary data.</text>
</comment>
<feature type="binding site" evidence="6">
    <location>
        <position position="14"/>
    </location>
    <ligand>
        <name>ATP</name>
        <dbReference type="ChEBI" id="CHEBI:30616"/>
    </ligand>
</feature>
<dbReference type="EC" id="2.7.2.1" evidence="6"/>
<comment type="subcellular location">
    <subcellularLocation>
        <location evidence="6">Cytoplasm</location>
    </subcellularLocation>
</comment>
<comment type="similarity">
    <text evidence="1 6 7">Belongs to the acetokinase family.</text>
</comment>
<dbReference type="InterPro" id="IPR000890">
    <property type="entry name" value="Aliphatic_acid_kin_short-chain"/>
</dbReference>
<dbReference type="InterPro" id="IPR004372">
    <property type="entry name" value="Ac/propionate_kinase"/>
</dbReference>
<feature type="site" description="Transition state stabilizer" evidence="6">
    <location>
        <position position="183"/>
    </location>
</feature>
<dbReference type="InterPro" id="IPR043129">
    <property type="entry name" value="ATPase_NBD"/>
</dbReference>
<feature type="binding site" evidence="6">
    <location>
        <begin position="209"/>
        <end position="213"/>
    </location>
    <ligand>
        <name>ATP</name>
        <dbReference type="ChEBI" id="CHEBI:30616"/>
    </ligand>
</feature>
<evidence type="ECO:0000256" key="2">
    <source>
        <dbReference type="ARBA" id="ARBA00022679"/>
    </source>
</evidence>
<keyword evidence="5 6" id="KW-0067">ATP-binding</keyword>
<feature type="binding site" evidence="6">
    <location>
        <position position="7"/>
    </location>
    <ligand>
        <name>Mg(2+)</name>
        <dbReference type="ChEBI" id="CHEBI:18420"/>
    </ligand>
</feature>
<feature type="binding site" evidence="6">
    <location>
        <begin position="282"/>
        <end position="284"/>
    </location>
    <ligand>
        <name>ATP</name>
        <dbReference type="ChEBI" id="CHEBI:30616"/>
    </ligand>
</feature>
<organism evidence="8 9">
    <name type="scientific">Spirosoma liriopis</name>
    <dbReference type="NCBI Taxonomy" id="2937440"/>
    <lineage>
        <taxon>Bacteria</taxon>
        <taxon>Pseudomonadati</taxon>
        <taxon>Bacteroidota</taxon>
        <taxon>Cytophagia</taxon>
        <taxon>Cytophagales</taxon>
        <taxon>Cytophagaceae</taxon>
        <taxon>Spirosoma</taxon>
    </lineage>
</organism>
<dbReference type="PROSITE" id="PS01075">
    <property type="entry name" value="ACETATE_KINASE_1"/>
    <property type="match status" value="1"/>
</dbReference>
<feature type="site" description="Transition state stabilizer" evidence="6">
    <location>
        <position position="242"/>
    </location>
</feature>
<feature type="active site" description="Proton donor/acceptor" evidence="6">
    <location>
        <position position="151"/>
    </location>
</feature>
<dbReference type="EMBL" id="JALPRF010000003">
    <property type="protein sequence ID" value="MCK8493944.1"/>
    <property type="molecule type" value="Genomic_DNA"/>
</dbReference>
<keyword evidence="3 6" id="KW-0547">Nucleotide-binding</keyword>
<dbReference type="GO" id="GO:0016301">
    <property type="term" value="F:kinase activity"/>
    <property type="evidence" value="ECO:0007669"/>
    <property type="project" value="UniProtKB-KW"/>
</dbReference>
<dbReference type="Pfam" id="PF00871">
    <property type="entry name" value="Acetate_kinase"/>
    <property type="match status" value="1"/>
</dbReference>
<evidence type="ECO:0000313" key="8">
    <source>
        <dbReference type="EMBL" id="MCK8493944.1"/>
    </source>
</evidence>
<feature type="binding site" evidence="6">
    <location>
        <position position="384"/>
    </location>
    <ligand>
        <name>Mg(2+)</name>
        <dbReference type="ChEBI" id="CHEBI:18420"/>
    </ligand>
</feature>
<evidence type="ECO:0000256" key="4">
    <source>
        <dbReference type="ARBA" id="ARBA00022777"/>
    </source>
</evidence>
<evidence type="ECO:0000256" key="5">
    <source>
        <dbReference type="ARBA" id="ARBA00022840"/>
    </source>
</evidence>
<dbReference type="PANTHER" id="PTHR21060">
    <property type="entry name" value="ACETATE KINASE"/>
    <property type="match status" value="1"/>
</dbReference>
<keyword evidence="6" id="KW-0963">Cytoplasm</keyword>
<dbReference type="NCBIfam" id="TIGR00016">
    <property type="entry name" value="ackA"/>
    <property type="match status" value="1"/>
</dbReference>
<dbReference type="InterPro" id="IPR023865">
    <property type="entry name" value="Aliphatic_acid_kinase_CS"/>
</dbReference>
<comment type="pathway">
    <text evidence="6">Metabolic intermediate biosynthesis; acetyl-CoA biosynthesis; acetyl-CoA from acetate: step 1/2.</text>
</comment>
<keyword evidence="9" id="KW-1185">Reference proteome</keyword>
<evidence type="ECO:0000256" key="7">
    <source>
        <dbReference type="RuleBase" id="RU003835"/>
    </source>
</evidence>
<comment type="catalytic activity">
    <reaction evidence="6">
        <text>acetate + ATP = acetyl phosphate + ADP</text>
        <dbReference type="Rhea" id="RHEA:11352"/>
        <dbReference type="ChEBI" id="CHEBI:22191"/>
        <dbReference type="ChEBI" id="CHEBI:30089"/>
        <dbReference type="ChEBI" id="CHEBI:30616"/>
        <dbReference type="ChEBI" id="CHEBI:456216"/>
        <dbReference type="EC" id="2.7.2.1"/>
    </reaction>
</comment>
<dbReference type="PIRSF" id="PIRSF000722">
    <property type="entry name" value="Acetate_prop_kin"/>
    <property type="match status" value="1"/>
</dbReference>
<dbReference type="Proteomes" id="UP001202180">
    <property type="component" value="Unassembled WGS sequence"/>
</dbReference>